<dbReference type="RefSeq" id="WP_143647552.1">
    <property type="nucleotide sequence ID" value="NZ_JABJXA010000083.1"/>
</dbReference>
<reference evidence="2 3" key="1">
    <citation type="submission" date="2019-10" db="EMBL/GenBank/DDBJ databases">
        <title>Streptomyces sp. nov., a novel actinobacterium isolated from alkaline environment.</title>
        <authorList>
            <person name="Golinska P."/>
        </authorList>
    </citation>
    <scope>NUCLEOTIDE SEQUENCE [LARGE SCALE GENOMIC DNA]</scope>
    <source>
        <strain evidence="2 3">OF1</strain>
    </source>
</reference>
<dbReference type="Proteomes" id="UP000517765">
    <property type="component" value="Unassembled WGS sequence"/>
</dbReference>
<gene>
    <name evidence="2" type="ORF">FNX44_009420</name>
    <name evidence="1" type="ORF">H3147_15200</name>
</gene>
<comment type="caution">
    <text evidence="2">The sequence shown here is derived from an EMBL/GenBank/DDBJ whole genome shotgun (WGS) entry which is preliminary data.</text>
</comment>
<dbReference type="Gene3D" id="3.10.180.10">
    <property type="entry name" value="2,3-Dihydroxybiphenyl 1,2-Dioxygenase, domain 1"/>
    <property type="match status" value="1"/>
</dbReference>
<dbReference type="EMBL" id="JABJXA010000083">
    <property type="protein sequence ID" value="MBB1260170.1"/>
    <property type="molecule type" value="Genomic_DNA"/>
</dbReference>
<evidence type="ECO:0000313" key="1">
    <source>
        <dbReference type="EMBL" id="MBB1260170.1"/>
    </source>
</evidence>
<dbReference type="AlphaFoldDB" id="A0A5P0YR40"/>
<dbReference type="OrthoDB" id="5186830at2"/>
<dbReference type="Proteomes" id="UP000320857">
    <property type="component" value="Unassembled WGS sequence"/>
</dbReference>
<evidence type="ECO:0000313" key="3">
    <source>
        <dbReference type="Proteomes" id="UP000320857"/>
    </source>
</evidence>
<name>A0A5P0YR40_9ACTN</name>
<dbReference type="InterPro" id="IPR029068">
    <property type="entry name" value="Glyas_Bleomycin-R_OHBP_Dase"/>
</dbReference>
<sequence>MIDLLVLYTNNLDSAHAFYSDLGLAFAKEQHGTGPEHYAAQLQNGAILELYPATPRRPANAGLRLGLTLPAGTRAPGRRQMSDPDGRALILTLTEQTMTTPEIETAVTERFGPTATADIHRHPTGALSVTIHAGGDTITLDGKGNSWGWTLNPAPDSAGHEHTATSLTNALDVASSTLR</sequence>
<dbReference type="GO" id="GO:0051213">
    <property type="term" value="F:dioxygenase activity"/>
    <property type="evidence" value="ECO:0007669"/>
    <property type="project" value="UniProtKB-KW"/>
</dbReference>
<proteinExistence type="predicted"/>
<keyword evidence="2" id="KW-0560">Oxidoreductase</keyword>
<accession>A0A5P0YR40</accession>
<reference evidence="4" key="2">
    <citation type="submission" date="2020-05" db="EMBL/GenBank/DDBJ databases">
        <title>Classification of alakaliphilic streptomycetes isolated from an alkaline soil next to Lonar Crater, India and a proposal for the recognition of Streptomyces alkaliterrae sp. nov.</title>
        <authorList>
            <person name="Golinska P."/>
        </authorList>
    </citation>
    <scope>NUCLEOTIDE SEQUENCE [LARGE SCALE GENOMIC DNA]</scope>
    <source>
        <strain evidence="4">OF8</strain>
    </source>
</reference>
<keyword evidence="3" id="KW-1185">Reference proteome</keyword>
<reference evidence="1" key="3">
    <citation type="journal article" name="Syst. Appl. Microbiol.">
        <title>Streptomyces alkaliterrae sp. nov., isolated from an alkaline soil, and emended descriptions of Streptomyces alkaliphilus, Streptomyces calidiresistens and Streptomyces durbertensis.</title>
        <authorList>
            <person name="Swiecimska M."/>
            <person name="Golinska P."/>
            <person name="Nouioui I."/>
            <person name="Wypij M."/>
            <person name="Rai M."/>
            <person name="Sangal V."/>
            <person name="Goodfellow M."/>
        </authorList>
    </citation>
    <scope>NUCLEOTIDE SEQUENCE</scope>
    <source>
        <strain evidence="1">OF8</strain>
    </source>
</reference>
<protein>
    <submittedName>
        <fullName evidence="2">Glyoxalase/bleomycin resistance/dioxygenase family protein</fullName>
    </submittedName>
</protein>
<evidence type="ECO:0000313" key="2">
    <source>
        <dbReference type="EMBL" id="MQS02087.1"/>
    </source>
</evidence>
<dbReference type="SUPFAM" id="SSF54593">
    <property type="entry name" value="Glyoxalase/Bleomycin resistance protein/Dihydroxybiphenyl dioxygenase"/>
    <property type="match status" value="2"/>
</dbReference>
<evidence type="ECO:0000313" key="4">
    <source>
        <dbReference type="Proteomes" id="UP000517765"/>
    </source>
</evidence>
<keyword evidence="2" id="KW-0223">Dioxygenase</keyword>
<dbReference type="EMBL" id="VJYK02000071">
    <property type="protein sequence ID" value="MQS02087.1"/>
    <property type="molecule type" value="Genomic_DNA"/>
</dbReference>
<organism evidence="2 3">
    <name type="scientific">Streptomyces alkaliterrae</name>
    <dbReference type="NCBI Taxonomy" id="2213162"/>
    <lineage>
        <taxon>Bacteria</taxon>
        <taxon>Bacillati</taxon>
        <taxon>Actinomycetota</taxon>
        <taxon>Actinomycetes</taxon>
        <taxon>Kitasatosporales</taxon>
        <taxon>Streptomycetaceae</taxon>
        <taxon>Streptomyces</taxon>
    </lineage>
</organism>